<proteinExistence type="predicted"/>
<dbReference type="AlphaFoldDB" id="A0AA37WPV0"/>
<evidence type="ECO:0000313" key="2">
    <source>
        <dbReference type="Proteomes" id="UP001157440"/>
    </source>
</evidence>
<reference evidence="2" key="1">
    <citation type="journal article" date="2019" name="Int. J. Syst. Evol. Microbiol.">
        <title>The Global Catalogue of Microorganisms (GCM) 10K type strain sequencing project: providing services to taxonomists for standard genome sequencing and annotation.</title>
        <authorList>
            <consortium name="The Broad Institute Genomics Platform"/>
            <consortium name="The Broad Institute Genome Sequencing Center for Infectious Disease"/>
            <person name="Wu L."/>
            <person name="Ma J."/>
        </authorList>
    </citation>
    <scope>NUCLEOTIDE SEQUENCE [LARGE SCALE GENOMIC DNA]</scope>
    <source>
        <strain evidence="2">NBRC 103632</strain>
    </source>
</reference>
<organism evidence="1 2">
    <name type="scientific">Methylobacterium tardum</name>
    <dbReference type="NCBI Taxonomy" id="374432"/>
    <lineage>
        <taxon>Bacteria</taxon>
        <taxon>Pseudomonadati</taxon>
        <taxon>Pseudomonadota</taxon>
        <taxon>Alphaproteobacteria</taxon>
        <taxon>Hyphomicrobiales</taxon>
        <taxon>Methylobacteriaceae</taxon>
        <taxon>Methylobacterium</taxon>
    </lineage>
</organism>
<gene>
    <name evidence="1" type="ORF">GCM10007890_14580</name>
</gene>
<dbReference type="Proteomes" id="UP001157440">
    <property type="component" value="Unassembled WGS sequence"/>
</dbReference>
<protein>
    <submittedName>
        <fullName evidence="1">Uncharacterized protein</fullName>
    </submittedName>
</protein>
<dbReference type="InterPro" id="IPR036688">
    <property type="entry name" value="MoeA_C_domain_IV_sf"/>
</dbReference>
<dbReference type="EMBL" id="BSPL01000011">
    <property type="protein sequence ID" value="GLS69445.1"/>
    <property type="molecule type" value="Genomic_DNA"/>
</dbReference>
<accession>A0AA37WPV0</accession>
<sequence>MRLCLECGTDDAPVASMFPREGLLLASLTDSDGLVERPDATTTVASGDMLTDYPHALPW</sequence>
<comment type="caution">
    <text evidence="1">The sequence shown here is derived from an EMBL/GenBank/DDBJ whole genome shotgun (WGS) entry which is preliminary data.</text>
</comment>
<evidence type="ECO:0000313" key="1">
    <source>
        <dbReference type="EMBL" id="GLS69445.1"/>
    </source>
</evidence>
<dbReference type="GO" id="GO:0032324">
    <property type="term" value="P:molybdopterin cofactor biosynthetic process"/>
    <property type="evidence" value="ECO:0007669"/>
    <property type="project" value="InterPro"/>
</dbReference>
<dbReference type="SUPFAM" id="SSF63867">
    <property type="entry name" value="MoeA C-terminal domain-like"/>
    <property type="match status" value="1"/>
</dbReference>
<keyword evidence="2" id="KW-1185">Reference proteome</keyword>
<name>A0AA37WPV0_9HYPH</name>